<feature type="transmembrane region" description="Helical" evidence="1">
    <location>
        <begin position="440"/>
        <end position="461"/>
    </location>
</feature>
<dbReference type="PANTHER" id="PTHR23252">
    <property type="entry name" value="INTIMAL THICKNESS RECEPTOR-RELATED"/>
    <property type="match status" value="1"/>
</dbReference>
<dbReference type="Pfam" id="PF10192">
    <property type="entry name" value="GPR180-TMEM145_TM"/>
    <property type="match status" value="1"/>
</dbReference>
<feature type="transmembrane region" description="Helical" evidence="1">
    <location>
        <begin position="306"/>
        <end position="324"/>
    </location>
</feature>
<dbReference type="GO" id="GO:0007186">
    <property type="term" value="P:G protein-coupled receptor signaling pathway"/>
    <property type="evidence" value="ECO:0007669"/>
    <property type="project" value="InterPro"/>
</dbReference>
<feature type="transmembrane region" description="Helical" evidence="1">
    <location>
        <begin position="265"/>
        <end position="286"/>
    </location>
</feature>
<keyword evidence="1" id="KW-0472">Membrane</keyword>
<evidence type="ECO:0000256" key="1">
    <source>
        <dbReference type="SAM" id="Phobius"/>
    </source>
</evidence>
<feature type="domain" description="GPR180/TMEM145 transmembrane" evidence="2">
    <location>
        <begin position="236"/>
        <end position="456"/>
    </location>
</feature>
<protein>
    <submittedName>
        <fullName evidence="3">CSON015085 protein</fullName>
    </submittedName>
</protein>
<feature type="transmembrane region" description="Helical" evidence="1">
    <location>
        <begin position="336"/>
        <end position="355"/>
    </location>
</feature>
<gene>
    <name evidence="3" type="primary">CSON015085</name>
</gene>
<accession>A0A336MGI7</accession>
<dbReference type="GO" id="GO:0019236">
    <property type="term" value="P:response to pheromone"/>
    <property type="evidence" value="ECO:0007669"/>
    <property type="project" value="InterPro"/>
</dbReference>
<dbReference type="AlphaFoldDB" id="A0A336MGI7"/>
<evidence type="ECO:0000313" key="3">
    <source>
        <dbReference type="EMBL" id="SSX28039.1"/>
    </source>
</evidence>
<sequence length="560" mass="65226">MPNFYINCLYLIVLIIQPTLYYATRITGSYRTDEFFLFINKFGFQKTDKHSQKDSFGYIFGNITSNDDLKDTPITLAVQDKYTFMEFYGNRSIKDRDVACRRMFEKIEQIAFDGDCNPNARGDYLRKVPCRHGTVCKDEEKSNVIPQSQLTFVISDLKQPRFWYVSMVACYRNVTTCTWHYYDYRKFNLAHAPVINYDLYLVNGNPKQTAVENVFDSTISPLEYHFSFDQQYILQMYLIFFAIYLVLVPLQIAAARLQKHPVTRLFTVSLTLEFISLCFMLGHWIRYAFDGIGNENLSITGSIFDIFSRTSFMLILLLLAKGWAVTRLEINRTDWLILMLIWIPYCIFHIFLYIWNRVEVDIISDIDEYQTWPGWLVLACRSLMMLWFLFELRNTMKYEHSSKKLDFLLHFGASSLVWFIYLPIVALVALQVSPLWRYKLILGITNSADCLAYCVMMGLLWPNRTGQYLLLAASNNAGMDELDEFNEAPHVLPRQTFNPALANSIEDEDDNVNDADSETLVLSTDDLLVNQGDNAEHVIFSREMNGHTVHDFTRNSRNVA</sequence>
<dbReference type="VEuPathDB" id="VectorBase:CSON015085"/>
<proteinExistence type="predicted"/>
<dbReference type="OMA" id="HQFSFEE"/>
<dbReference type="InterPro" id="IPR047831">
    <property type="entry name" value="GPR180/TMEM145"/>
</dbReference>
<keyword evidence="1" id="KW-0812">Transmembrane</keyword>
<evidence type="ECO:0000259" key="2">
    <source>
        <dbReference type="Pfam" id="PF10192"/>
    </source>
</evidence>
<feature type="transmembrane region" description="Helical" evidence="1">
    <location>
        <begin position="232"/>
        <end position="253"/>
    </location>
</feature>
<dbReference type="InterPro" id="IPR019336">
    <property type="entry name" value="GPR180/TMEM145_TM"/>
</dbReference>
<reference evidence="3" key="1">
    <citation type="submission" date="2018-07" db="EMBL/GenBank/DDBJ databases">
        <authorList>
            <person name="Quirk P.G."/>
            <person name="Krulwich T.A."/>
        </authorList>
    </citation>
    <scope>NUCLEOTIDE SEQUENCE</scope>
</reference>
<name>A0A336MGI7_CULSO</name>
<feature type="transmembrane region" description="Helical" evidence="1">
    <location>
        <begin position="405"/>
        <end position="428"/>
    </location>
</feature>
<dbReference type="PANTHER" id="PTHR23252:SF43">
    <property type="entry name" value="INTIMAL THICKNESS RELATED RECEPTOR IRP DOMAIN-CONTAINING PROTEIN"/>
    <property type="match status" value="1"/>
</dbReference>
<dbReference type="EMBL" id="UFQT01000928">
    <property type="protein sequence ID" value="SSX28039.1"/>
    <property type="molecule type" value="Genomic_DNA"/>
</dbReference>
<feature type="transmembrane region" description="Helical" evidence="1">
    <location>
        <begin position="375"/>
        <end position="393"/>
    </location>
</feature>
<keyword evidence="1" id="KW-1133">Transmembrane helix</keyword>
<organism evidence="3">
    <name type="scientific">Culicoides sonorensis</name>
    <name type="common">Biting midge</name>
    <dbReference type="NCBI Taxonomy" id="179676"/>
    <lineage>
        <taxon>Eukaryota</taxon>
        <taxon>Metazoa</taxon>
        <taxon>Ecdysozoa</taxon>
        <taxon>Arthropoda</taxon>
        <taxon>Hexapoda</taxon>
        <taxon>Insecta</taxon>
        <taxon>Pterygota</taxon>
        <taxon>Neoptera</taxon>
        <taxon>Endopterygota</taxon>
        <taxon>Diptera</taxon>
        <taxon>Nematocera</taxon>
        <taxon>Chironomoidea</taxon>
        <taxon>Ceratopogonidae</taxon>
        <taxon>Ceratopogoninae</taxon>
        <taxon>Culicoides</taxon>
        <taxon>Monoculicoides</taxon>
    </lineage>
</organism>